<dbReference type="Gene3D" id="3.50.4.10">
    <property type="entry name" value="Hepatocyte Growth Factor"/>
    <property type="match status" value="1"/>
</dbReference>
<evidence type="ECO:0000313" key="3">
    <source>
        <dbReference type="EMBL" id="AGO82562.2"/>
    </source>
</evidence>
<dbReference type="Proteomes" id="UP000201566">
    <property type="component" value="Segment"/>
</dbReference>
<feature type="compositionally biased region" description="Basic and acidic residues" evidence="1">
    <location>
        <begin position="1"/>
        <end position="19"/>
    </location>
</feature>
<feature type="region of interest" description="Disordered" evidence="1">
    <location>
        <begin position="1"/>
        <end position="20"/>
    </location>
</feature>
<evidence type="ECO:0000313" key="4">
    <source>
        <dbReference type="Proteomes" id="UP000201566"/>
    </source>
</evidence>
<evidence type="ECO:0000256" key="2">
    <source>
        <dbReference type="SAM" id="Phobius"/>
    </source>
</evidence>
<proteinExistence type="predicted"/>
<dbReference type="GeneID" id="16513084"/>
<keyword evidence="2" id="KW-0812">Transmembrane</keyword>
<name>S4VQM1_9VIRU</name>
<evidence type="ECO:0000256" key="1">
    <source>
        <dbReference type="SAM" id="MobiDB-lite"/>
    </source>
</evidence>
<protein>
    <submittedName>
        <fullName evidence="3">PAN APPLE domain containing protein</fullName>
    </submittedName>
</protein>
<sequence length="279" mass="29786">MKPAVHSENRRPLHAHTDDATPTGFGRRLCASPAVRIHFFFFFGSTRRLAVHHQKKREKRRVKTLFFPVEDRMEETAVPAVAVEAGAPAVVVPPPVAPAPTRAYEWAWWIAGGIALAAVLAAVVAWIVHERSKRRAAGALLPVRPTTGTGPLYPVTPVTPSPPPPPPNGGPFYPVGPPSSAVTFTRAANTNTVSTVLADLGLSQNFADPAVGTFSGTAASVDACEARCRADARCVQYVYDASAVPPNPLWDRNGCWLRFVPPTAGQTTAVANFITGTRA</sequence>
<feature type="transmembrane region" description="Helical" evidence="2">
    <location>
        <begin position="106"/>
        <end position="128"/>
    </location>
</feature>
<gene>
    <name evidence="3" type="ORF">pdul_cds_483</name>
</gene>
<reference evidence="3 4" key="1">
    <citation type="journal article" date="2013" name="Science">
        <title>Pandoraviruses: amoeba viruses with genomes up to 2.5 Mb reaching that of parasitic eukaryotes.</title>
        <authorList>
            <person name="Philippe N."/>
            <person name="Legendre M."/>
            <person name="Doutre G."/>
            <person name="Coute Y."/>
            <person name="Poirot O."/>
            <person name="Lescot M."/>
            <person name="Arslan D."/>
            <person name="Seltzer V."/>
            <person name="Bertaux L."/>
            <person name="Bruley C."/>
            <person name="Garin J."/>
            <person name="Claverie J.M."/>
            <person name="Abergel C."/>
        </authorList>
    </citation>
    <scope>NUCLEOTIDE SEQUENCE [LARGE SCALE GENOMIC DNA]</scope>
    <source>
        <strain evidence="3">Melbourne</strain>
    </source>
</reference>
<dbReference type="KEGG" id="vg:16513084"/>
<dbReference type="EMBL" id="KC977570">
    <property type="protein sequence ID" value="AGO82562.2"/>
    <property type="molecule type" value="Genomic_DNA"/>
</dbReference>
<organism evidence="3 4">
    <name type="scientific">Pandoravirus dulcis</name>
    <dbReference type="NCBI Taxonomy" id="1349409"/>
    <lineage>
        <taxon>Viruses</taxon>
        <taxon>Pandoravirus</taxon>
    </lineage>
</organism>
<dbReference type="RefSeq" id="YP_008319231.2">
    <property type="nucleotide sequence ID" value="NC_021858.1"/>
</dbReference>
<keyword evidence="2" id="KW-0472">Membrane</keyword>
<keyword evidence="2" id="KW-1133">Transmembrane helix</keyword>
<accession>S4VQM1</accession>